<dbReference type="EMBL" id="SRPW01001881">
    <property type="protein sequence ID" value="KAG5998216.1"/>
    <property type="molecule type" value="Genomic_DNA"/>
</dbReference>
<feature type="region of interest" description="Disordered" evidence="1">
    <location>
        <begin position="73"/>
        <end position="114"/>
    </location>
</feature>
<sequence>MARLDLLDPEDGRSALGQGERDALDDDTGIPGGGIWEAVAGDEEGVVSRDEDTGFVGRRNSLVLVEHLERRRRPEKPLDGVVMADMRGGKGLKGRVSRKSNAGQADRLQHLARK</sequence>
<accession>A0A9P7N6T6</accession>
<dbReference type="Proteomes" id="UP000748025">
    <property type="component" value="Unassembled WGS sequence"/>
</dbReference>
<gene>
    <name evidence="2" type="ORF">E4U43_002482</name>
</gene>
<protein>
    <submittedName>
        <fullName evidence="2">Uncharacterized protein</fullName>
    </submittedName>
</protein>
<evidence type="ECO:0000313" key="2">
    <source>
        <dbReference type="EMBL" id="KAG5998216.1"/>
    </source>
</evidence>
<keyword evidence="3" id="KW-1185">Reference proteome</keyword>
<evidence type="ECO:0000256" key="1">
    <source>
        <dbReference type="SAM" id="MobiDB-lite"/>
    </source>
</evidence>
<feature type="region of interest" description="Disordered" evidence="1">
    <location>
        <begin position="1"/>
        <end position="50"/>
    </location>
</feature>
<evidence type="ECO:0000313" key="3">
    <source>
        <dbReference type="Proteomes" id="UP000748025"/>
    </source>
</evidence>
<organism evidence="2 3">
    <name type="scientific">Claviceps pusilla</name>
    <dbReference type="NCBI Taxonomy" id="123648"/>
    <lineage>
        <taxon>Eukaryota</taxon>
        <taxon>Fungi</taxon>
        <taxon>Dikarya</taxon>
        <taxon>Ascomycota</taxon>
        <taxon>Pezizomycotina</taxon>
        <taxon>Sordariomycetes</taxon>
        <taxon>Hypocreomycetidae</taxon>
        <taxon>Hypocreales</taxon>
        <taxon>Clavicipitaceae</taxon>
        <taxon>Claviceps</taxon>
    </lineage>
</organism>
<proteinExistence type="predicted"/>
<comment type="caution">
    <text evidence="2">The sequence shown here is derived from an EMBL/GenBank/DDBJ whole genome shotgun (WGS) entry which is preliminary data.</text>
</comment>
<dbReference type="AlphaFoldDB" id="A0A9P7N6T6"/>
<name>A0A9P7N6T6_9HYPO</name>
<reference evidence="2" key="1">
    <citation type="journal article" date="2020" name="bioRxiv">
        <title>Whole genome comparisons of ergot fungi reveals the divergence and evolution of species within the genus Claviceps are the result of varying mechanisms driving genome evolution and host range expansion.</title>
        <authorList>
            <person name="Wyka S.A."/>
            <person name="Mondo S.J."/>
            <person name="Liu M."/>
            <person name="Dettman J."/>
            <person name="Nalam V."/>
            <person name="Broders K.D."/>
        </authorList>
    </citation>
    <scope>NUCLEOTIDE SEQUENCE</scope>
    <source>
        <strain evidence="2">CCC 602</strain>
    </source>
</reference>